<protein>
    <submittedName>
        <fullName evidence="1">Uncharacterized protein</fullName>
    </submittedName>
</protein>
<dbReference type="EMBL" id="BJNF01000120">
    <property type="protein sequence ID" value="GEC17596.1"/>
    <property type="molecule type" value="Genomic_DNA"/>
</dbReference>
<dbReference type="Proteomes" id="UP000318825">
    <property type="component" value="Unassembled WGS sequence"/>
</dbReference>
<evidence type="ECO:0000313" key="1">
    <source>
        <dbReference type="EMBL" id="GEC17596.1"/>
    </source>
</evidence>
<proteinExistence type="predicted"/>
<organism evidence="1 2">
    <name type="scientific">Nitrobacter winogradskyi</name>
    <name type="common">Nitrobacter agilis</name>
    <dbReference type="NCBI Taxonomy" id="913"/>
    <lineage>
        <taxon>Bacteria</taxon>
        <taxon>Pseudomonadati</taxon>
        <taxon>Pseudomonadota</taxon>
        <taxon>Alphaproteobacteria</taxon>
        <taxon>Hyphomicrobiales</taxon>
        <taxon>Nitrobacteraceae</taxon>
        <taxon>Nitrobacter</taxon>
    </lineage>
</organism>
<gene>
    <name evidence="1" type="ORF">NWI01_34880</name>
</gene>
<dbReference type="AlphaFoldDB" id="A0A4Y3WJS7"/>
<dbReference type="RefSeq" id="WP_244613878.1">
    <property type="nucleotide sequence ID" value="NZ_BJNF01000120.1"/>
</dbReference>
<sequence>MDIDELKSDLRSQVDAIVASTKQDDMNSLRESIDATPETLSALKAKGRNSAQVVAINIDKEGVLTLFTRAT</sequence>
<evidence type="ECO:0000313" key="2">
    <source>
        <dbReference type="Proteomes" id="UP000318825"/>
    </source>
</evidence>
<accession>A0A4Y3WJS7</accession>
<comment type="caution">
    <text evidence="1">The sequence shown here is derived from an EMBL/GenBank/DDBJ whole genome shotgun (WGS) entry which is preliminary data.</text>
</comment>
<reference evidence="1 2" key="1">
    <citation type="submission" date="2019-06" db="EMBL/GenBank/DDBJ databases">
        <title>Whole genome shotgun sequence of Nitrobacter winogradskyi NBRC 14297.</title>
        <authorList>
            <person name="Hosoyama A."/>
            <person name="Uohara A."/>
            <person name="Ohji S."/>
            <person name="Ichikawa N."/>
        </authorList>
    </citation>
    <scope>NUCLEOTIDE SEQUENCE [LARGE SCALE GENOMIC DNA]</scope>
    <source>
        <strain evidence="1 2">NBRC 14297</strain>
    </source>
</reference>
<name>A0A4Y3WJS7_NITWI</name>